<name>V4W3Y1_CITCL</name>
<protein>
    <recommendedName>
        <fullName evidence="3">Retrotransposon gag domain-containing protein</fullName>
    </recommendedName>
</protein>
<keyword evidence="2" id="KW-1185">Reference proteome</keyword>
<dbReference type="PANTHER" id="PTHR37610:SF77">
    <property type="entry name" value="INTEGRASE CATALYTIC DOMAIN-CONTAINING PROTEIN"/>
    <property type="match status" value="1"/>
</dbReference>
<gene>
    <name evidence="1" type="ORF">CICLE_v10017996mg</name>
</gene>
<dbReference type="Gramene" id="ESR60679">
    <property type="protein sequence ID" value="ESR60679"/>
    <property type="gene ID" value="CICLE_v10017996mg"/>
</dbReference>
<dbReference type="OMA" id="IRNELNX"/>
<dbReference type="PANTHER" id="PTHR37610">
    <property type="entry name" value="CCHC-TYPE DOMAIN-CONTAINING PROTEIN"/>
    <property type="match status" value="1"/>
</dbReference>
<sequence>GKENYLTDEPLASESKDYRKWLQEDTMVTTWLWNSMDPLVAAKMQERFGQSKNSSRIYELYEAFFSCQQGDKSLSKHYGILEGLWGELTFYHPLTTDIAILERQHKKLLVVRFLSSLNPVYESLKNGILTEKELPNIKEAYACLKQLPSTY</sequence>
<feature type="non-terminal residue" evidence="1">
    <location>
        <position position="151"/>
    </location>
</feature>
<dbReference type="InParanoid" id="V4W3Y1"/>
<feature type="non-terminal residue" evidence="1">
    <location>
        <position position="1"/>
    </location>
</feature>
<accession>V4W3Y1</accession>
<evidence type="ECO:0008006" key="3">
    <source>
        <dbReference type="Google" id="ProtNLM"/>
    </source>
</evidence>
<dbReference type="eggNOG" id="KOG0017">
    <property type="taxonomic scope" value="Eukaryota"/>
</dbReference>
<dbReference type="Proteomes" id="UP000030687">
    <property type="component" value="Unassembled WGS sequence"/>
</dbReference>
<dbReference type="AlphaFoldDB" id="V4W3Y1"/>
<evidence type="ECO:0000313" key="2">
    <source>
        <dbReference type="Proteomes" id="UP000030687"/>
    </source>
</evidence>
<proteinExistence type="predicted"/>
<reference evidence="1 2" key="1">
    <citation type="submission" date="2013-10" db="EMBL/GenBank/DDBJ databases">
        <authorList>
            <consortium name="International Citrus Genome Consortium"/>
            <person name="Jenkins J."/>
            <person name="Schmutz J."/>
            <person name="Prochnik S."/>
            <person name="Rokhsar D."/>
            <person name="Gmitter F."/>
            <person name="Ollitrault P."/>
            <person name="Machado M."/>
            <person name="Talon M."/>
            <person name="Wincker P."/>
            <person name="Jaillon O."/>
            <person name="Morgante M."/>
        </authorList>
    </citation>
    <scope>NUCLEOTIDE SEQUENCE</scope>
    <source>
        <strain evidence="2">cv. Clemenules</strain>
    </source>
</reference>
<organism evidence="1 2">
    <name type="scientific">Citrus clementina</name>
    <name type="common">Clementine</name>
    <name type="synonym">Citrus deliciosa x Citrus sinensis</name>
    <dbReference type="NCBI Taxonomy" id="85681"/>
    <lineage>
        <taxon>Eukaryota</taxon>
        <taxon>Viridiplantae</taxon>
        <taxon>Streptophyta</taxon>
        <taxon>Embryophyta</taxon>
        <taxon>Tracheophyta</taxon>
        <taxon>Spermatophyta</taxon>
        <taxon>Magnoliopsida</taxon>
        <taxon>eudicotyledons</taxon>
        <taxon>Gunneridae</taxon>
        <taxon>Pentapetalae</taxon>
        <taxon>rosids</taxon>
        <taxon>malvids</taxon>
        <taxon>Sapindales</taxon>
        <taxon>Rutaceae</taxon>
        <taxon>Aurantioideae</taxon>
        <taxon>Citrus</taxon>
    </lineage>
</organism>
<dbReference type="EMBL" id="KI536312">
    <property type="protein sequence ID" value="ESR60679.1"/>
    <property type="molecule type" value="Genomic_DNA"/>
</dbReference>
<evidence type="ECO:0000313" key="1">
    <source>
        <dbReference type="EMBL" id="ESR60679.1"/>
    </source>
</evidence>
<dbReference type="KEGG" id="cic:CICLE_v10017996mg"/>